<evidence type="ECO:0000313" key="2">
    <source>
        <dbReference type="WBParaSite" id="nRc.2.0.1.t27905-RA"/>
    </source>
</evidence>
<dbReference type="AlphaFoldDB" id="A0A915JNX2"/>
<dbReference type="Proteomes" id="UP000887565">
    <property type="component" value="Unplaced"/>
</dbReference>
<evidence type="ECO:0000313" key="1">
    <source>
        <dbReference type="Proteomes" id="UP000887565"/>
    </source>
</evidence>
<sequence>MQSASFGVQNILGRMLDKWFLAKHGDSLGLAGRIEQIDCGDVLGNMGSICPYRTNGIGLDFVGFLSVGQ</sequence>
<keyword evidence="1" id="KW-1185">Reference proteome</keyword>
<accession>A0A915JNX2</accession>
<proteinExistence type="predicted"/>
<dbReference type="WBParaSite" id="nRc.2.0.1.t27905-RA">
    <property type="protein sequence ID" value="nRc.2.0.1.t27905-RA"/>
    <property type="gene ID" value="nRc.2.0.1.g27905"/>
</dbReference>
<reference evidence="2" key="1">
    <citation type="submission" date="2022-11" db="UniProtKB">
        <authorList>
            <consortium name="WormBaseParasite"/>
        </authorList>
    </citation>
    <scope>IDENTIFICATION</scope>
</reference>
<name>A0A915JNX2_ROMCU</name>
<protein>
    <submittedName>
        <fullName evidence="2">Uncharacterized protein</fullName>
    </submittedName>
</protein>
<organism evidence="1 2">
    <name type="scientific">Romanomermis culicivorax</name>
    <name type="common">Nematode worm</name>
    <dbReference type="NCBI Taxonomy" id="13658"/>
    <lineage>
        <taxon>Eukaryota</taxon>
        <taxon>Metazoa</taxon>
        <taxon>Ecdysozoa</taxon>
        <taxon>Nematoda</taxon>
        <taxon>Enoplea</taxon>
        <taxon>Dorylaimia</taxon>
        <taxon>Mermithida</taxon>
        <taxon>Mermithoidea</taxon>
        <taxon>Mermithidae</taxon>
        <taxon>Romanomermis</taxon>
    </lineage>
</organism>